<evidence type="ECO:0000313" key="2">
    <source>
        <dbReference type="EMBL" id="OGK41287.1"/>
    </source>
</evidence>
<organism evidence="2 3">
    <name type="scientific">Candidatus Roizmanbacteria bacterium RIFCSPLOWO2_01_FULL_35_13</name>
    <dbReference type="NCBI Taxonomy" id="1802055"/>
    <lineage>
        <taxon>Bacteria</taxon>
        <taxon>Candidatus Roizmaniibacteriota</taxon>
    </lineage>
</organism>
<dbReference type="STRING" id="1802055.A3A74_00285"/>
<dbReference type="EMBL" id="MGAF01000020">
    <property type="protein sequence ID" value="OGK41287.1"/>
    <property type="molecule type" value="Genomic_DNA"/>
</dbReference>
<gene>
    <name evidence="2" type="ORF">A3A74_00285</name>
</gene>
<sequence>MIDNIAIQEQVISDVQHIVTTSNDLSPAIKYITDRKPKPESLEWSPKSDTHVLRGNGEWIVQQFRPEPEVRNMTELHIKDDAKLLYVLWRELDDNPKNITQLSAMIVENPTGGQSVFRRRNSGRKTNKSKNT</sequence>
<feature type="region of interest" description="Disordered" evidence="1">
    <location>
        <begin position="110"/>
        <end position="132"/>
    </location>
</feature>
<evidence type="ECO:0000313" key="3">
    <source>
        <dbReference type="Proteomes" id="UP000179270"/>
    </source>
</evidence>
<protein>
    <submittedName>
        <fullName evidence="2">Uncharacterized protein</fullName>
    </submittedName>
</protein>
<name>A0A1F7ID58_9BACT</name>
<feature type="compositionally biased region" description="Basic residues" evidence="1">
    <location>
        <begin position="117"/>
        <end position="132"/>
    </location>
</feature>
<accession>A0A1F7ID58</accession>
<reference evidence="2 3" key="1">
    <citation type="journal article" date="2016" name="Nat. Commun.">
        <title>Thousands of microbial genomes shed light on interconnected biogeochemical processes in an aquifer system.</title>
        <authorList>
            <person name="Anantharaman K."/>
            <person name="Brown C.T."/>
            <person name="Hug L.A."/>
            <person name="Sharon I."/>
            <person name="Castelle C.J."/>
            <person name="Probst A.J."/>
            <person name="Thomas B.C."/>
            <person name="Singh A."/>
            <person name="Wilkins M.J."/>
            <person name="Karaoz U."/>
            <person name="Brodie E.L."/>
            <person name="Williams K.H."/>
            <person name="Hubbard S.S."/>
            <person name="Banfield J.F."/>
        </authorList>
    </citation>
    <scope>NUCLEOTIDE SEQUENCE [LARGE SCALE GENOMIC DNA]</scope>
</reference>
<comment type="caution">
    <text evidence="2">The sequence shown here is derived from an EMBL/GenBank/DDBJ whole genome shotgun (WGS) entry which is preliminary data.</text>
</comment>
<dbReference type="AlphaFoldDB" id="A0A1F7ID58"/>
<proteinExistence type="predicted"/>
<dbReference type="Proteomes" id="UP000179270">
    <property type="component" value="Unassembled WGS sequence"/>
</dbReference>
<evidence type="ECO:0000256" key="1">
    <source>
        <dbReference type="SAM" id="MobiDB-lite"/>
    </source>
</evidence>